<accession>X1GIA2</accession>
<evidence type="ECO:0000259" key="1">
    <source>
        <dbReference type="PROSITE" id="PS51494"/>
    </source>
</evidence>
<evidence type="ECO:0000313" key="2">
    <source>
        <dbReference type="EMBL" id="GAH41344.1"/>
    </source>
</evidence>
<dbReference type="EMBL" id="BARU01007105">
    <property type="protein sequence ID" value="GAH41344.1"/>
    <property type="molecule type" value="Genomic_DNA"/>
</dbReference>
<protein>
    <recommendedName>
        <fullName evidence="1">Peptidase S55 domain-containing protein</fullName>
    </recommendedName>
</protein>
<dbReference type="PROSITE" id="PS51494">
    <property type="entry name" value="SPOIVB"/>
    <property type="match status" value="1"/>
</dbReference>
<dbReference type="Pfam" id="PF05580">
    <property type="entry name" value="Peptidase_S55"/>
    <property type="match status" value="1"/>
</dbReference>
<dbReference type="InterPro" id="IPR008763">
    <property type="entry name" value="Peptidase_S55"/>
</dbReference>
<feature type="non-terminal residue" evidence="2">
    <location>
        <position position="388"/>
    </location>
</feature>
<organism evidence="2">
    <name type="scientific">marine sediment metagenome</name>
    <dbReference type="NCBI Taxonomy" id="412755"/>
    <lineage>
        <taxon>unclassified sequences</taxon>
        <taxon>metagenomes</taxon>
        <taxon>ecological metagenomes</taxon>
    </lineage>
</organism>
<reference evidence="2" key="1">
    <citation type="journal article" date="2014" name="Front. Microbiol.">
        <title>High frequency of phylogenetically diverse reductive dehalogenase-homologous genes in deep subseafloor sedimentary metagenomes.</title>
        <authorList>
            <person name="Kawai M."/>
            <person name="Futagami T."/>
            <person name="Toyoda A."/>
            <person name="Takaki Y."/>
            <person name="Nishi S."/>
            <person name="Hori S."/>
            <person name="Arai W."/>
            <person name="Tsubouchi T."/>
            <person name="Morono Y."/>
            <person name="Uchiyama I."/>
            <person name="Ito T."/>
            <person name="Fujiyama A."/>
            <person name="Inagaki F."/>
            <person name="Takami H."/>
        </authorList>
    </citation>
    <scope>NUCLEOTIDE SEQUENCE</scope>
    <source>
        <strain evidence="2">Expedition CK06-06</strain>
    </source>
</reference>
<feature type="domain" description="Peptidase S55" evidence="1">
    <location>
        <begin position="1"/>
        <end position="104"/>
    </location>
</feature>
<name>X1GIA2_9ZZZZ</name>
<comment type="caution">
    <text evidence="2">The sequence shown here is derived from an EMBL/GenBank/DDBJ whole genome shotgun (WGS) entry which is preliminary data.</text>
</comment>
<sequence length="388" mass="41559">MEAYCLTAYKGTEIEKFDLEVLDVVRNIRPGGDAILVQGTDERFIHTGPVAGCSGSPVYIDGRLAGALAFAWFFSKDPLYGVTPIEEMLRVGEGTPGVKQSACEPGFAFDYSAPIDFVEIDKQITTPRFPRRGSLTGATALPCPLIISGLPTEVCEELGALFEPFGLMTVAGIGGGSSLLESQKTGDGSPKARLVPGACLVIPLVTGDITIEVIGAVTEVVGDKMYGFGHSFLGYGYGPVDLPMATGRVHTVVSNVLRSFKFASAVEIVGALTTTESRAVCGRIGARARMIPLMIRVDRYNDVEKRVYNCRVANNRLLTPRMLRLAMPGAVLRLGSLPPNHMIEYKVSIGVEGAESITFENVSTSLGLNEMIIESVSVVAILMNNPYK</sequence>
<gene>
    <name evidence="2" type="ORF">S03H2_14011</name>
</gene>
<dbReference type="AlphaFoldDB" id="X1GIA2"/>
<proteinExistence type="predicted"/>